<organism evidence="1 2">
    <name type="scientific">Cecembia lonarensis (strain CCUG 58316 / KCTC 22772 / LW9)</name>
    <dbReference type="NCBI Taxonomy" id="1225176"/>
    <lineage>
        <taxon>Bacteria</taxon>
        <taxon>Pseudomonadati</taxon>
        <taxon>Bacteroidota</taxon>
        <taxon>Cytophagia</taxon>
        <taxon>Cytophagales</taxon>
        <taxon>Cyclobacteriaceae</taxon>
        <taxon>Cecembia</taxon>
    </lineage>
</organism>
<keyword evidence="2" id="KW-1185">Reference proteome</keyword>
<sequence length="168" mass="19817">MIYHQKIKNQPKYTYMKIRFILIAAILLSPAFLWAQSIDDEITLIQSAFGMEKRALIEEYMGYDRNAQFWTVYDNYENERRALIRNRIKTINDYLEKFDNLNDADANDITKSIIRNNAAINALHKKYHKQFNKVISPMETARFLQLDTYIQNTILLALAESLPFIGEK</sequence>
<evidence type="ECO:0000313" key="1">
    <source>
        <dbReference type="EMBL" id="EKB50960.1"/>
    </source>
</evidence>
<proteinExistence type="predicted"/>
<gene>
    <name evidence="1" type="ORF">B879_00488</name>
</gene>
<reference evidence="1 2" key="1">
    <citation type="journal article" date="2012" name="J. Bacteriol.">
        <title>Draft Genome Sequence of Cecembia lonarensis Strain LW9T, Isolated from Lonar Lake, a Haloalkaline Lake in India.</title>
        <authorList>
            <person name="Shivaji S."/>
            <person name="Ara S."/>
            <person name="Singh A."/>
            <person name="Pinnaka A.K."/>
        </authorList>
    </citation>
    <scope>NUCLEOTIDE SEQUENCE [LARGE SCALE GENOMIC DNA]</scope>
    <source>
        <strain evidence="1 2">LW9</strain>
    </source>
</reference>
<accession>K1L3E8</accession>
<name>K1L3E8_CECL9</name>
<evidence type="ECO:0000313" key="2">
    <source>
        <dbReference type="Proteomes" id="UP000004478"/>
    </source>
</evidence>
<dbReference type="Proteomes" id="UP000004478">
    <property type="component" value="Unassembled WGS sequence"/>
</dbReference>
<dbReference type="EMBL" id="AMGM01000004">
    <property type="protein sequence ID" value="EKB50960.1"/>
    <property type="molecule type" value="Genomic_DNA"/>
</dbReference>
<dbReference type="AlphaFoldDB" id="K1L3E8"/>
<comment type="caution">
    <text evidence="1">The sequence shown here is derived from an EMBL/GenBank/DDBJ whole genome shotgun (WGS) entry which is preliminary data.</text>
</comment>
<protein>
    <submittedName>
        <fullName evidence="1">Uncharacterized protein</fullName>
    </submittedName>
</protein>